<reference evidence="2 3" key="1">
    <citation type="journal article" date="2016" name="PLoS Pathog.">
        <title>Biosynthesis of antibiotic leucinostatins in bio-control fungus Purpureocillium lilacinum and their inhibition on phytophthora revealed by genome mining.</title>
        <authorList>
            <person name="Wang G."/>
            <person name="Liu Z."/>
            <person name="Lin R."/>
            <person name="Li E."/>
            <person name="Mao Z."/>
            <person name="Ling J."/>
            <person name="Yang Y."/>
            <person name="Yin W.B."/>
            <person name="Xie B."/>
        </authorList>
    </citation>
    <scope>NUCLEOTIDE SEQUENCE [LARGE SCALE GENOMIC DNA]</scope>
    <source>
        <strain evidence="2">170</strain>
    </source>
</reference>
<dbReference type="PROSITE" id="PS51273">
    <property type="entry name" value="GATASE_TYPE_1"/>
    <property type="match status" value="1"/>
</dbReference>
<dbReference type="Proteomes" id="UP000078397">
    <property type="component" value="Unassembled WGS sequence"/>
</dbReference>
<evidence type="ECO:0000259" key="1">
    <source>
        <dbReference type="Pfam" id="PF00117"/>
    </source>
</evidence>
<dbReference type="AlphaFoldDB" id="A0A179FLT9"/>
<dbReference type="InterPro" id="IPR029062">
    <property type="entry name" value="Class_I_gatase-like"/>
</dbReference>
<keyword evidence="3" id="KW-1185">Reference proteome</keyword>
<dbReference type="PANTHER" id="PTHR42695:SF5">
    <property type="entry name" value="GLUTAMINE AMIDOTRANSFERASE YLR126C-RELATED"/>
    <property type="match status" value="1"/>
</dbReference>
<dbReference type="InterPro" id="IPR044992">
    <property type="entry name" value="ChyE-like"/>
</dbReference>
<gene>
    <name evidence="2" type="ORF">VFPPC_07590</name>
</gene>
<proteinExistence type="predicted"/>
<protein>
    <submittedName>
        <fullName evidence="2">Glutamine amidotransferase type 1</fullName>
    </submittedName>
</protein>
<dbReference type="KEGG" id="pchm:VFPPC_07590"/>
<name>A0A179FLT9_METCM</name>
<feature type="domain" description="Glutamine amidotransferase" evidence="1">
    <location>
        <begin position="128"/>
        <end position="250"/>
    </location>
</feature>
<dbReference type="CDD" id="cd01741">
    <property type="entry name" value="GATase1_1"/>
    <property type="match status" value="1"/>
</dbReference>
<dbReference type="EMBL" id="LSBJ02000004">
    <property type="protein sequence ID" value="OAQ65969.1"/>
    <property type="molecule type" value="Genomic_DNA"/>
</dbReference>
<dbReference type="GO" id="GO:0005829">
    <property type="term" value="C:cytosol"/>
    <property type="evidence" value="ECO:0007669"/>
    <property type="project" value="TreeGrafter"/>
</dbReference>
<dbReference type="GeneID" id="28850419"/>
<dbReference type="GO" id="GO:0016740">
    <property type="term" value="F:transferase activity"/>
    <property type="evidence" value="ECO:0007669"/>
    <property type="project" value="UniProtKB-KW"/>
</dbReference>
<dbReference type="GO" id="GO:0005634">
    <property type="term" value="C:nucleus"/>
    <property type="evidence" value="ECO:0007669"/>
    <property type="project" value="TreeGrafter"/>
</dbReference>
<sequence length="289" mass="31834">MSPIFRRLLPLLLALLIFIYYRSKLLSITNPSKLTKMGSSTALRLAILECDSPQPQTRAQFGGYTGVFTALLASAAKTLTPPQELSSLVSITAHDVVNDLYSYPALEDVDALLLTGSRHTAFDNDPWILKLVDFTKRAIDSGRVKVVGVCFGHQIVGRAVGAGVGKSKKGWEVAVTEVDLTDKGKEIFALDKMRIHQMHHDIVQNFPADAIPLGGNAFCPVQGMYFPGKYITVQGHPEFTNEIISEILFNRHTVGIFTDEEYEDAMKRAPVPHDGVAVGRAFLKFMREG</sequence>
<organism evidence="2 3">
    <name type="scientific">Pochonia chlamydosporia 170</name>
    <dbReference type="NCBI Taxonomy" id="1380566"/>
    <lineage>
        <taxon>Eukaryota</taxon>
        <taxon>Fungi</taxon>
        <taxon>Dikarya</taxon>
        <taxon>Ascomycota</taxon>
        <taxon>Pezizomycotina</taxon>
        <taxon>Sordariomycetes</taxon>
        <taxon>Hypocreomycetidae</taxon>
        <taxon>Hypocreales</taxon>
        <taxon>Clavicipitaceae</taxon>
        <taxon>Pochonia</taxon>
    </lineage>
</organism>
<evidence type="ECO:0000313" key="2">
    <source>
        <dbReference type="EMBL" id="OAQ65969.1"/>
    </source>
</evidence>
<dbReference type="SUPFAM" id="SSF52317">
    <property type="entry name" value="Class I glutamine amidotransferase-like"/>
    <property type="match status" value="1"/>
</dbReference>
<dbReference type="PANTHER" id="PTHR42695">
    <property type="entry name" value="GLUTAMINE AMIDOTRANSFERASE YLR126C-RELATED"/>
    <property type="match status" value="1"/>
</dbReference>
<dbReference type="OrthoDB" id="92161at2759"/>
<dbReference type="STRING" id="1380566.A0A179FLT9"/>
<dbReference type="Pfam" id="PF00117">
    <property type="entry name" value="GATase"/>
    <property type="match status" value="1"/>
</dbReference>
<comment type="caution">
    <text evidence="2">The sequence shown here is derived from an EMBL/GenBank/DDBJ whole genome shotgun (WGS) entry which is preliminary data.</text>
</comment>
<dbReference type="RefSeq" id="XP_018143056.1">
    <property type="nucleotide sequence ID" value="XM_018286425.1"/>
</dbReference>
<dbReference type="InterPro" id="IPR017926">
    <property type="entry name" value="GATASE"/>
</dbReference>
<evidence type="ECO:0000313" key="3">
    <source>
        <dbReference type="Proteomes" id="UP000078397"/>
    </source>
</evidence>
<dbReference type="Gene3D" id="3.40.50.880">
    <property type="match status" value="1"/>
</dbReference>
<accession>A0A179FLT9</accession>
<keyword evidence="2" id="KW-0315">Glutamine amidotransferase</keyword>